<sequence>TVTTSSDGTTEHTEDKGLGVNISCTSASALCQTGNNDGKSWNFPSYLYLREIQPFEPVSLERSDFEEQQENGGKQDEEEDGILKNDSPSDDDDIPSLEQEADFYLERGFRFGKSIRFNSRIVFS</sequence>
<reference evidence="2 3" key="1">
    <citation type="submission" date="2022-05" db="EMBL/GenBank/DDBJ databases">
        <authorList>
            <consortium name="Genoscope - CEA"/>
            <person name="William W."/>
        </authorList>
    </citation>
    <scope>NUCLEOTIDE SEQUENCE [LARGE SCALE GENOMIC DNA]</scope>
</reference>
<name>A0AAU9WNH5_9CNID</name>
<evidence type="ECO:0000313" key="2">
    <source>
        <dbReference type="EMBL" id="CAH3119962.1"/>
    </source>
</evidence>
<comment type="caution">
    <text evidence="2">The sequence shown here is derived from an EMBL/GenBank/DDBJ whole genome shotgun (WGS) entry which is preliminary data.</text>
</comment>
<feature type="non-terminal residue" evidence="2">
    <location>
        <position position="1"/>
    </location>
</feature>
<accession>A0AAU9WNH5</accession>
<dbReference type="EMBL" id="CALNXJ010000017">
    <property type="protein sequence ID" value="CAH3119962.1"/>
    <property type="molecule type" value="Genomic_DNA"/>
</dbReference>
<proteinExistence type="predicted"/>
<evidence type="ECO:0000313" key="3">
    <source>
        <dbReference type="Proteomes" id="UP001159428"/>
    </source>
</evidence>
<organism evidence="2 3">
    <name type="scientific">Pocillopora meandrina</name>
    <dbReference type="NCBI Taxonomy" id="46732"/>
    <lineage>
        <taxon>Eukaryota</taxon>
        <taxon>Metazoa</taxon>
        <taxon>Cnidaria</taxon>
        <taxon>Anthozoa</taxon>
        <taxon>Hexacorallia</taxon>
        <taxon>Scleractinia</taxon>
        <taxon>Astrocoeniina</taxon>
        <taxon>Pocilloporidae</taxon>
        <taxon>Pocillopora</taxon>
    </lineage>
</organism>
<dbReference type="AlphaFoldDB" id="A0AAU9WNH5"/>
<evidence type="ECO:0000256" key="1">
    <source>
        <dbReference type="SAM" id="MobiDB-lite"/>
    </source>
</evidence>
<protein>
    <submittedName>
        <fullName evidence="2">Uncharacterized protein</fullName>
    </submittedName>
</protein>
<gene>
    <name evidence="2" type="ORF">PMEA_00008021</name>
</gene>
<dbReference type="Proteomes" id="UP001159428">
    <property type="component" value="Unassembled WGS sequence"/>
</dbReference>
<keyword evidence="3" id="KW-1185">Reference proteome</keyword>
<feature type="region of interest" description="Disordered" evidence="1">
    <location>
        <begin position="59"/>
        <end position="99"/>
    </location>
</feature>
<feature type="compositionally biased region" description="Acidic residues" evidence="1">
    <location>
        <begin position="88"/>
        <end position="99"/>
    </location>
</feature>